<dbReference type="OrthoDB" id="275177at2759"/>
<evidence type="ECO:0000256" key="7">
    <source>
        <dbReference type="ARBA" id="ARBA00022840"/>
    </source>
</evidence>
<dbReference type="PANTHER" id="PTHR43442:SF3">
    <property type="entry name" value="GLUCONOKINASE-RELATED"/>
    <property type="match status" value="1"/>
</dbReference>
<dbReference type="InterPro" id="IPR059117">
    <property type="entry name" value="APS_kinase_dom"/>
</dbReference>
<evidence type="ECO:0000256" key="4">
    <source>
        <dbReference type="ARBA" id="ARBA00022679"/>
    </source>
</evidence>
<dbReference type="Gene3D" id="3.40.50.300">
    <property type="entry name" value="P-loop containing nucleotide triphosphate hydrolases"/>
    <property type="match status" value="1"/>
</dbReference>
<dbReference type="GO" id="GO:0005737">
    <property type="term" value="C:cytoplasm"/>
    <property type="evidence" value="ECO:0007669"/>
    <property type="project" value="TreeGrafter"/>
</dbReference>
<gene>
    <name evidence="11" type="ORF">LAQU0_S16e00870g</name>
</gene>
<dbReference type="GO" id="GO:0046316">
    <property type="term" value="F:gluconokinase activity"/>
    <property type="evidence" value="ECO:0007669"/>
    <property type="project" value="UniProtKB-EC"/>
</dbReference>
<dbReference type="AlphaFoldDB" id="A0A0P1KWV7"/>
<dbReference type="GO" id="GO:0005975">
    <property type="term" value="P:carbohydrate metabolic process"/>
    <property type="evidence" value="ECO:0007669"/>
    <property type="project" value="InterPro"/>
</dbReference>
<dbReference type="CDD" id="cd02021">
    <property type="entry name" value="GntK"/>
    <property type="match status" value="1"/>
</dbReference>
<evidence type="ECO:0000256" key="9">
    <source>
        <dbReference type="RuleBase" id="RU363066"/>
    </source>
</evidence>
<dbReference type="Pfam" id="PF01583">
    <property type="entry name" value="APS_kinase"/>
    <property type="match status" value="1"/>
</dbReference>
<comment type="catalytic activity">
    <reaction evidence="8 9">
        <text>D-gluconate + ATP = 6-phospho-D-gluconate + ADP + H(+)</text>
        <dbReference type="Rhea" id="RHEA:19433"/>
        <dbReference type="ChEBI" id="CHEBI:15378"/>
        <dbReference type="ChEBI" id="CHEBI:18391"/>
        <dbReference type="ChEBI" id="CHEBI:30616"/>
        <dbReference type="ChEBI" id="CHEBI:58759"/>
        <dbReference type="ChEBI" id="CHEBI:456216"/>
        <dbReference type="EC" id="2.7.1.12"/>
    </reaction>
</comment>
<reference evidence="12" key="1">
    <citation type="submission" date="2015-10" db="EMBL/GenBank/DDBJ databases">
        <authorList>
            <person name="Devillers H."/>
        </authorList>
    </citation>
    <scope>NUCLEOTIDE SEQUENCE [LARGE SCALE GENOMIC DNA]</scope>
</reference>
<dbReference type="Proteomes" id="UP000236544">
    <property type="component" value="Unassembled WGS sequence"/>
</dbReference>
<evidence type="ECO:0000313" key="12">
    <source>
        <dbReference type="Proteomes" id="UP000236544"/>
    </source>
</evidence>
<dbReference type="InterPro" id="IPR027417">
    <property type="entry name" value="P-loop_NTPase"/>
</dbReference>
<evidence type="ECO:0000256" key="8">
    <source>
        <dbReference type="ARBA" id="ARBA00048090"/>
    </source>
</evidence>
<evidence type="ECO:0000256" key="1">
    <source>
        <dbReference type="ARBA" id="ARBA00004875"/>
    </source>
</evidence>
<evidence type="ECO:0000313" key="11">
    <source>
        <dbReference type="EMBL" id="CUS24401.1"/>
    </source>
</evidence>
<evidence type="ECO:0000256" key="5">
    <source>
        <dbReference type="ARBA" id="ARBA00022741"/>
    </source>
</evidence>
<keyword evidence="4 9" id="KW-0808">Transferase</keyword>
<dbReference type="SUPFAM" id="SSF52540">
    <property type="entry name" value="P-loop containing nucleoside triphosphate hydrolases"/>
    <property type="match status" value="1"/>
</dbReference>
<sequence length="188" mass="20857">MTVATSKPKVIVLAGTAGTGKSTIAAKLIEVYQNKHPDVEFLEGDTIHPPENIAKMSHGIPLTDEDRWGWLSKVGELSSESARKHSGLAIVTCSSLKKKYRDFIREKNPKTDFHFLFLYGDRLLILDRANKREGHFMKANMINSQFSDLELPQADEKDAAVVDVDGKNVQQVVDECTAALLTFADPSQ</sequence>
<evidence type="ECO:0000256" key="6">
    <source>
        <dbReference type="ARBA" id="ARBA00022777"/>
    </source>
</evidence>
<evidence type="ECO:0000259" key="10">
    <source>
        <dbReference type="Pfam" id="PF01583"/>
    </source>
</evidence>
<keyword evidence="12" id="KW-1185">Reference proteome</keyword>
<keyword evidence="7 9" id="KW-0067">ATP-binding</keyword>
<name>A0A0P1KWV7_9SACH</name>
<accession>A0A0P1KWV7</accession>
<dbReference type="EC" id="2.7.1.12" evidence="3 9"/>
<evidence type="ECO:0000256" key="3">
    <source>
        <dbReference type="ARBA" id="ARBA00012054"/>
    </source>
</evidence>
<dbReference type="PANTHER" id="PTHR43442">
    <property type="entry name" value="GLUCONOKINASE-RELATED"/>
    <property type="match status" value="1"/>
</dbReference>
<comment type="similarity">
    <text evidence="2 9">Belongs to the gluconokinase GntK/GntV family.</text>
</comment>
<dbReference type="EMBL" id="LN890574">
    <property type="protein sequence ID" value="CUS24401.1"/>
    <property type="molecule type" value="Genomic_DNA"/>
</dbReference>
<comment type="pathway">
    <text evidence="1 9">Carbohydrate acid metabolism; D-gluconate degradation.</text>
</comment>
<feature type="domain" description="APS kinase" evidence="10">
    <location>
        <begin position="8"/>
        <end position="125"/>
    </location>
</feature>
<proteinExistence type="inferred from homology"/>
<dbReference type="GO" id="GO:0005524">
    <property type="term" value="F:ATP binding"/>
    <property type="evidence" value="ECO:0007669"/>
    <property type="project" value="UniProtKB-KW"/>
</dbReference>
<evidence type="ECO:0000256" key="2">
    <source>
        <dbReference type="ARBA" id="ARBA00008420"/>
    </source>
</evidence>
<dbReference type="InterPro" id="IPR006001">
    <property type="entry name" value="Therm_gnt_kin"/>
</dbReference>
<dbReference type="UniPathway" id="UPA00792"/>
<organism evidence="11 12">
    <name type="scientific">Lachancea quebecensis</name>
    <dbReference type="NCBI Taxonomy" id="1654605"/>
    <lineage>
        <taxon>Eukaryota</taxon>
        <taxon>Fungi</taxon>
        <taxon>Dikarya</taxon>
        <taxon>Ascomycota</taxon>
        <taxon>Saccharomycotina</taxon>
        <taxon>Saccharomycetes</taxon>
        <taxon>Saccharomycetales</taxon>
        <taxon>Saccharomycetaceae</taxon>
        <taxon>Lachancea</taxon>
    </lineage>
</organism>
<keyword evidence="6 9" id="KW-0418">Kinase</keyword>
<keyword evidence="5 9" id="KW-0547">Nucleotide-binding</keyword>
<protein>
    <recommendedName>
        <fullName evidence="3 9">Gluconokinase</fullName>
        <ecNumber evidence="3 9">2.7.1.12</ecNumber>
    </recommendedName>
</protein>
<dbReference type="NCBIfam" id="TIGR01313">
    <property type="entry name" value="therm_gnt_kin"/>
    <property type="match status" value="1"/>
</dbReference>